<keyword evidence="1" id="KW-0812">Transmembrane</keyword>
<reference evidence="2 3" key="1">
    <citation type="submission" date="2016-08" db="EMBL/GenBank/DDBJ databases">
        <title>Draft genome sequence of Candidatus Piscirickettsia litoralis, from seawater.</title>
        <authorList>
            <person name="Wan X."/>
            <person name="Lee A.J."/>
            <person name="Hou S."/>
            <person name="Donachie S.P."/>
        </authorList>
    </citation>
    <scope>NUCLEOTIDE SEQUENCE [LARGE SCALE GENOMIC DNA]</scope>
    <source>
        <strain evidence="2 3">Y2</strain>
    </source>
</reference>
<dbReference type="EMBL" id="MDTU01000001">
    <property type="protein sequence ID" value="ODN42587.1"/>
    <property type="molecule type" value="Genomic_DNA"/>
</dbReference>
<dbReference type="Proteomes" id="UP000094329">
    <property type="component" value="Unassembled WGS sequence"/>
</dbReference>
<keyword evidence="1" id="KW-1133">Transmembrane helix</keyword>
<evidence type="ECO:0008006" key="4">
    <source>
        <dbReference type="Google" id="ProtNLM"/>
    </source>
</evidence>
<protein>
    <recommendedName>
        <fullName evidence="4">Secreted protein</fullName>
    </recommendedName>
</protein>
<comment type="caution">
    <text evidence="2">The sequence shown here is derived from an EMBL/GenBank/DDBJ whole genome shotgun (WGS) entry which is preliminary data.</text>
</comment>
<accession>A0ABX3A144</accession>
<feature type="transmembrane region" description="Helical" evidence="1">
    <location>
        <begin position="76"/>
        <end position="96"/>
    </location>
</feature>
<organism evidence="2 3">
    <name type="scientific">Piscirickettsia litoralis</name>
    <dbReference type="NCBI Taxonomy" id="1891921"/>
    <lineage>
        <taxon>Bacteria</taxon>
        <taxon>Pseudomonadati</taxon>
        <taxon>Pseudomonadota</taxon>
        <taxon>Gammaproteobacteria</taxon>
        <taxon>Thiotrichales</taxon>
        <taxon>Piscirickettsiaceae</taxon>
        <taxon>Piscirickettsia</taxon>
    </lineage>
</organism>
<evidence type="ECO:0000256" key="1">
    <source>
        <dbReference type="SAM" id="Phobius"/>
    </source>
</evidence>
<gene>
    <name evidence="2" type="ORF">BGC07_06130</name>
</gene>
<proteinExistence type="predicted"/>
<keyword evidence="1" id="KW-0472">Membrane</keyword>
<feature type="transmembrane region" description="Helical" evidence="1">
    <location>
        <begin position="12"/>
        <end position="31"/>
    </location>
</feature>
<name>A0ABX3A144_9GAMM</name>
<evidence type="ECO:0000313" key="3">
    <source>
        <dbReference type="Proteomes" id="UP000094329"/>
    </source>
</evidence>
<sequence length="97" mass="11120">MYQLYGFVRSAASLIMIISTFITRAAIFNFVSIHDFLFGVEYCKLCLCGSKRQTPKIVDGNFLSCLFSSYRLPRCAIIVFWNIIDVNKLLIVMGFVF</sequence>
<evidence type="ECO:0000313" key="2">
    <source>
        <dbReference type="EMBL" id="ODN42587.1"/>
    </source>
</evidence>
<keyword evidence="3" id="KW-1185">Reference proteome</keyword>